<comment type="caution">
    <text evidence="1">The sequence shown here is derived from an EMBL/GenBank/DDBJ whole genome shotgun (WGS) entry which is preliminary data.</text>
</comment>
<dbReference type="AlphaFoldDB" id="A0A2A9EKM8"/>
<proteinExistence type="predicted"/>
<gene>
    <name evidence="1" type="ORF">ATJ97_1586</name>
</gene>
<dbReference type="EMBL" id="PDJI01000004">
    <property type="protein sequence ID" value="PFG39091.1"/>
    <property type="molecule type" value="Genomic_DNA"/>
</dbReference>
<protein>
    <recommendedName>
        <fullName evidence="3">Hpt domain-containing protein</fullName>
    </recommendedName>
</protein>
<dbReference type="SUPFAM" id="SSF47226">
    <property type="entry name" value="Histidine-containing phosphotransfer domain, HPT domain"/>
    <property type="match status" value="1"/>
</dbReference>
<evidence type="ECO:0008006" key="3">
    <source>
        <dbReference type="Google" id="ProtNLM"/>
    </source>
</evidence>
<evidence type="ECO:0000313" key="2">
    <source>
        <dbReference type="Proteomes" id="UP000222106"/>
    </source>
</evidence>
<organism evidence="1 2">
    <name type="scientific">Georgenia soli</name>
    <dbReference type="NCBI Taxonomy" id="638953"/>
    <lineage>
        <taxon>Bacteria</taxon>
        <taxon>Bacillati</taxon>
        <taxon>Actinomycetota</taxon>
        <taxon>Actinomycetes</taxon>
        <taxon>Micrococcales</taxon>
        <taxon>Bogoriellaceae</taxon>
        <taxon>Georgenia</taxon>
    </lineage>
</organism>
<dbReference type="OrthoDB" id="4965347at2"/>
<reference evidence="1 2" key="1">
    <citation type="submission" date="2017-10" db="EMBL/GenBank/DDBJ databases">
        <title>Sequencing the genomes of 1000 actinobacteria strains.</title>
        <authorList>
            <person name="Klenk H.-P."/>
        </authorList>
    </citation>
    <scope>NUCLEOTIDE SEQUENCE [LARGE SCALE GENOMIC DNA]</scope>
    <source>
        <strain evidence="1 2">DSM 21838</strain>
    </source>
</reference>
<dbReference type="InterPro" id="IPR036641">
    <property type="entry name" value="HPT_dom_sf"/>
</dbReference>
<sequence length="127" mass="13120">MSTVLDLGALRVLEDDLGHHAARDFAGRYLAELPSRIARLHRAVRDGDIEEGYAAALSLSSTSGMVGAVVVARLSRGFAVAARHGLGWPAARALGDLSAAARVTCTELATALATPAPPSHVVSRLPG</sequence>
<evidence type="ECO:0000313" key="1">
    <source>
        <dbReference type="EMBL" id="PFG39091.1"/>
    </source>
</evidence>
<dbReference type="GO" id="GO:0000160">
    <property type="term" value="P:phosphorelay signal transduction system"/>
    <property type="evidence" value="ECO:0007669"/>
    <property type="project" value="InterPro"/>
</dbReference>
<dbReference type="Gene3D" id="1.20.120.160">
    <property type="entry name" value="HPT domain"/>
    <property type="match status" value="1"/>
</dbReference>
<dbReference type="Proteomes" id="UP000222106">
    <property type="component" value="Unassembled WGS sequence"/>
</dbReference>
<name>A0A2A9EKM8_9MICO</name>
<keyword evidence="2" id="KW-1185">Reference proteome</keyword>
<accession>A0A2A9EKM8</accession>
<dbReference type="RefSeq" id="WP_098483253.1">
    <property type="nucleotide sequence ID" value="NZ_PDJI01000004.1"/>
</dbReference>